<dbReference type="InterPro" id="IPR036852">
    <property type="entry name" value="Peptidase_S8/S53_dom_sf"/>
</dbReference>
<feature type="domain" description="Peptidase S8/S53" evidence="8">
    <location>
        <begin position="173"/>
        <end position="421"/>
    </location>
</feature>
<feature type="signal peptide" evidence="7">
    <location>
        <begin position="1"/>
        <end position="20"/>
    </location>
</feature>
<dbReference type="Proteomes" id="UP000266673">
    <property type="component" value="Unassembled WGS sequence"/>
</dbReference>
<evidence type="ECO:0000259" key="8">
    <source>
        <dbReference type="Pfam" id="PF00082"/>
    </source>
</evidence>
<evidence type="ECO:0000256" key="2">
    <source>
        <dbReference type="ARBA" id="ARBA00022670"/>
    </source>
</evidence>
<dbReference type="InterPro" id="IPR010259">
    <property type="entry name" value="S8pro/Inhibitor_I9"/>
</dbReference>
<dbReference type="PRINTS" id="PR00723">
    <property type="entry name" value="SUBTILISIN"/>
</dbReference>
<dbReference type="PROSITE" id="PS51892">
    <property type="entry name" value="SUBTILASE"/>
    <property type="match status" value="1"/>
</dbReference>
<accession>A0A397U746</accession>
<dbReference type="InterPro" id="IPR000209">
    <property type="entry name" value="Peptidase_S8/S53_dom"/>
</dbReference>
<dbReference type="CDD" id="cd04077">
    <property type="entry name" value="Peptidases_S8_PCSK9_ProteinaseK_like"/>
    <property type="match status" value="1"/>
</dbReference>
<dbReference type="AlphaFoldDB" id="A0A397U746"/>
<feature type="active site" description="Charge relay system" evidence="5">
    <location>
        <position position="182"/>
    </location>
</feature>
<dbReference type="SUPFAM" id="SSF52743">
    <property type="entry name" value="Subtilisin-like"/>
    <property type="match status" value="1"/>
</dbReference>
<keyword evidence="4 5" id="KW-0720">Serine protease</keyword>
<dbReference type="Pfam" id="PF05922">
    <property type="entry name" value="Inhibitor_I9"/>
    <property type="match status" value="1"/>
</dbReference>
<feature type="domain" description="Inhibitor I9" evidence="9">
    <location>
        <begin position="52"/>
        <end position="137"/>
    </location>
</feature>
<dbReference type="InterPro" id="IPR022398">
    <property type="entry name" value="Peptidase_S8_His-AS"/>
</dbReference>
<sequence>MLTMSKFLLLATLFFSLTLGAPYQYIQLESIQLESNLAPLVSSRNAEVIPDQYIVVFKSQLPKDRVDYHHECIRSFVEEENLKFAKRGILDKLIHGISHVYDFKTLKGYAGRFTKDVLNKIRQSDEVAWVEKDQMVYASEIQRNAPWGLARIAHRQGLTFSNYNKYLYDPQGGDGVTVYIIDTGINVNHTDFEGRASWGSTIPENDEDIDGNGHGTHVAGTVAGKRYGVAKKAKVVAVKVLRSNGSGTMSDVIKGVEFAAEAHQREEENARKNGRRFKGSGANMSLGGGRSKALDFAVDGAVQAGLNFAVAAGNDNRDACDYSPAASQLSITVGASTIGDERAWFSNHGSCVDVFGPGKDVTSAWIGSRTATNTISGTSMASPHVAGLIAYLLSLQPDAESDFYYTPITPKALKDLIIELSTKDALAKLPPKTNNYLIFNNFAQ</sequence>
<dbReference type="InterPro" id="IPR023828">
    <property type="entry name" value="Peptidase_S8_Ser-AS"/>
</dbReference>
<dbReference type="Gene3D" id="3.40.50.200">
    <property type="entry name" value="Peptidase S8/S53 domain"/>
    <property type="match status" value="1"/>
</dbReference>
<gene>
    <name evidence="10" type="ORF">C2G38_2221124</name>
</gene>
<dbReference type="Pfam" id="PF00082">
    <property type="entry name" value="Peptidase_S8"/>
    <property type="match status" value="1"/>
</dbReference>
<dbReference type="PROSITE" id="PS00137">
    <property type="entry name" value="SUBTILASE_HIS"/>
    <property type="match status" value="1"/>
</dbReference>
<dbReference type="PROSITE" id="PS00138">
    <property type="entry name" value="SUBTILASE_SER"/>
    <property type="match status" value="1"/>
</dbReference>
<dbReference type="InterPro" id="IPR050131">
    <property type="entry name" value="Peptidase_S8_subtilisin-like"/>
</dbReference>
<dbReference type="GO" id="GO:0004252">
    <property type="term" value="F:serine-type endopeptidase activity"/>
    <property type="evidence" value="ECO:0007669"/>
    <property type="project" value="UniProtKB-UniRule"/>
</dbReference>
<dbReference type="EMBL" id="QKWP01002089">
    <property type="protein sequence ID" value="RIB04917.1"/>
    <property type="molecule type" value="Genomic_DNA"/>
</dbReference>
<comment type="caution">
    <text evidence="10">The sequence shown here is derived from an EMBL/GenBank/DDBJ whole genome shotgun (WGS) entry which is preliminary data.</text>
</comment>
<keyword evidence="3 5" id="KW-0378">Hydrolase</keyword>
<keyword evidence="2 5" id="KW-0645">Protease</keyword>
<evidence type="ECO:0000256" key="4">
    <source>
        <dbReference type="ARBA" id="ARBA00022825"/>
    </source>
</evidence>
<dbReference type="OrthoDB" id="206201at2759"/>
<protein>
    <submittedName>
        <fullName evidence="10">Serine protease 1</fullName>
    </submittedName>
</protein>
<dbReference type="GO" id="GO:0006508">
    <property type="term" value="P:proteolysis"/>
    <property type="evidence" value="ECO:0007669"/>
    <property type="project" value="UniProtKB-KW"/>
</dbReference>
<comment type="similarity">
    <text evidence="1 5 6">Belongs to the peptidase S8 family.</text>
</comment>
<dbReference type="FunFam" id="3.40.50.200:FF:000007">
    <property type="entry name" value="Subtilisin-like serine protease"/>
    <property type="match status" value="1"/>
</dbReference>
<evidence type="ECO:0000256" key="5">
    <source>
        <dbReference type="PROSITE-ProRule" id="PRU01240"/>
    </source>
</evidence>
<dbReference type="PROSITE" id="PS00136">
    <property type="entry name" value="SUBTILASE_ASP"/>
    <property type="match status" value="1"/>
</dbReference>
<evidence type="ECO:0000313" key="11">
    <source>
        <dbReference type="Proteomes" id="UP000266673"/>
    </source>
</evidence>
<dbReference type="InterPro" id="IPR034193">
    <property type="entry name" value="PCSK9_ProteinaseK-like"/>
</dbReference>
<evidence type="ECO:0000256" key="1">
    <source>
        <dbReference type="ARBA" id="ARBA00011073"/>
    </source>
</evidence>
<evidence type="ECO:0000256" key="3">
    <source>
        <dbReference type="ARBA" id="ARBA00022801"/>
    </source>
</evidence>
<dbReference type="InterPro" id="IPR015500">
    <property type="entry name" value="Peptidase_S8_subtilisin-rel"/>
</dbReference>
<organism evidence="10 11">
    <name type="scientific">Gigaspora rosea</name>
    <dbReference type="NCBI Taxonomy" id="44941"/>
    <lineage>
        <taxon>Eukaryota</taxon>
        <taxon>Fungi</taxon>
        <taxon>Fungi incertae sedis</taxon>
        <taxon>Mucoromycota</taxon>
        <taxon>Glomeromycotina</taxon>
        <taxon>Glomeromycetes</taxon>
        <taxon>Diversisporales</taxon>
        <taxon>Gigasporaceae</taxon>
        <taxon>Gigaspora</taxon>
    </lineage>
</organism>
<dbReference type="PANTHER" id="PTHR43806">
    <property type="entry name" value="PEPTIDASE S8"/>
    <property type="match status" value="1"/>
</dbReference>
<reference evidence="10 11" key="1">
    <citation type="submission" date="2018-06" db="EMBL/GenBank/DDBJ databases">
        <title>Comparative genomics reveals the genomic features of Rhizophagus irregularis, R. cerebriforme, R. diaphanum and Gigaspora rosea, and their symbiotic lifestyle signature.</title>
        <authorList>
            <person name="Morin E."/>
            <person name="San Clemente H."/>
            <person name="Chen E.C.H."/>
            <person name="De La Providencia I."/>
            <person name="Hainaut M."/>
            <person name="Kuo A."/>
            <person name="Kohler A."/>
            <person name="Murat C."/>
            <person name="Tang N."/>
            <person name="Roy S."/>
            <person name="Loubradou J."/>
            <person name="Henrissat B."/>
            <person name="Grigoriev I.V."/>
            <person name="Corradi N."/>
            <person name="Roux C."/>
            <person name="Martin F.M."/>
        </authorList>
    </citation>
    <scope>NUCLEOTIDE SEQUENCE [LARGE SCALE GENOMIC DNA]</scope>
    <source>
        <strain evidence="10 11">DAOM 194757</strain>
    </source>
</reference>
<dbReference type="STRING" id="44941.A0A397U746"/>
<evidence type="ECO:0000313" key="10">
    <source>
        <dbReference type="EMBL" id="RIB04917.1"/>
    </source>
</evidence>
<name>A0A397U746_9GLOM</name>
<proteinExistence type="inferred from homology"/>
<feature type="chain" id="PRO_5017316028" evidence="7">
    <location>
        <begin position="21"/>
        <end position="444"/>
    </location>
</feature>
<dbReference type="InterPro" id="IPR023827">
    <property type="entry name" value="Peptidase_S8_Asp-AS"/>
</dbReference>
<evidence type="ECO:0000259" key="9">
    <source>
        <dbReference type="Pfam" id="PF05922"/>
    </source>
</evidence>
<dbReference type="GO" id="GO:0005615">
    <property type="term" value="C:extracellular space"/>
    <property type="evidence" value="ECO:0007669"/>
    <property type="project" value="TreeGrafter"/>
</dbReference>
<feature type="active site" description="Charge relay system" evidence="5">
    <location>
        <position position="379"/>
    </location>
</feature>
<feature type="active site" description="Charge relay system" evidence="5">
    <location>
        <position position="214"/>
    </location>
</feature>
<evidence type="ECO:0000256" key="7">
    <source>
        <dbReference type="SAM" id="SignalP"/>
    </source>
</evidence>
<dbReference type="PANTHER" id="PTHR43806:SF11">
    <property type="entry name" value="CEREVISIN-RELATED"/>
    <property type="match status" value="1"/>
</dbReference>
<keyword evidence="11" id="KW-1185">Reference proteome</keyword>
<evidence type="ECO:0000256" key="6">
    <source>
        <dbReference type="RuleBase" id="RU003355"/>
    </source>
</evidence>
<keyword evidence="7" id="KW-0732">Signal</keyword>
<dbReference type="InterPro" id="IPR037045">
    <property type="entry name" value="S8pro/Inhibitor_I9_sf"/>
</dbReference>
<dbReference type="Gene3D" id="3.30.70.80">
    <property type="entry name" value="Peptidase S8 propeptide/proteinase inhibitor I9"/>
    <property type="match status" value="1"/>
</dbReference>